<evidence type="ECO:0000256" key="1">
    <source>
        <dbReference type="ARBA" id="ARBA00023015"/>
    </source>
</evidence>
<keyword evidence="3" id="KW-0804">Transcription</keyword>
<dbReference type="InterPro" id="IPR001647">
    <property type="entry name" value="HTH_TetR"/>
</dbReference>
<dbReference type="InterPro" id="IPR009057">
    <property type="entry name" value="Homeodomain-like_sf"/>
</dbReference>
<feature type="DNA-binding region" description="H-T-H motif" evidence="4">
    <location>
        <begin position="38"/>
        <end position="57"/>
    </location>
</feature>
<evidence type="ECO:0000313" key="7">
    <source>
        <dbReference type="Proteomes" id="UP000075320"/>
    </source>
</evidence>
<organism evidence="6 7">
    <name type="scientific">Bdellovibrio bacteriovorus</name>
    <dbReference type="NCBI Taxonomy" id="959"/>
    <lineage>
        <taxon>Bacteria</taxon>
        <taxon>Pseudomonadati</taxon>
        <taxon>Bdellovibrionota</taxon>
        <taxon>Bdellovibrionia</taxon>
        <taxon>Bdellovibrionales</taxon>
        <taxon>Pseudobdellovibrionaceae</taxon>
        <taxon>Bdellovibrio</taxon>
    </lineage>
</organism>
<keyword evidence="7" id="KW-1185">Reference proteome</keyword>
<evidence type="ECO:0000256" key="3">
    <source>
        <dbReference type="ARBA" id="ARBA00023163"/>
    </source>
</evidence>
<dbReference type="PANTHER" id="PTHR30055:SF234">
    <property type="entry name" value="HTH-TYPE TRANSCRIPTIONAL REGULATOR BETI"/>
    <property type="match status" value="1"/>
</dbReference>
<dbReference type="EMBL" id="LUKE01000001">
    <property type="protein sequence ID" value="KYG67437.1"/>
    <property type="molecule type" value="Genomic_DNA"/>
</dbReference>
<protein>
    <recommendedName>
        <fullName evidence="5">HTH tetR-type domain-containing protein</fullName>
    </recommendedName>
</protein>
<dbReference type="GO" id="GO:0003700">
    <property type="term" value="F:DNA-binding transcription factor activity"/>
    <property type="evidence" value="ECO:0007669"/>
    <property type="project" value="TreeGrafter"/>
</dbReference>
<keyword evidence="1" id="KW-0805">Transcription regulation</keyword>
<dbReference type="Pfam" id="PF00440">
    <property type="entry name" value="TetR_N"/>
    <property type="match status" value="1"/>
</dbReference>
<dbReference type="Gene3D" id="1.10.357.10">
    <property type="entry name" value="Tetracycline Repressor, domain 2"/>
    <property type="match status" value="1"/>
</dbReference>
<dbReference type="PANTHER" id="PTHR30055">
    <property type="entry name" value="HTH-TYPE TRANSCRIPTIONAL REGULATOR RUTR"/>
    <property type="match status" value="1"/>
</dbReference>
<evidence type="ECO:0000256" key="4">
    <source>
        <dbReference type="PROSITE-ProRule" id="PRU00335"/>
    </source>
</evidence>
<feature type="domain" description="HTH tetR-type" evidence="5">
    <location>
        <begin position="15"/>
        <end position="75"/>
    </location>
</feature>
<evidence type="ECO:0000313" key="6">
    <source>
        <dbReference type="EMBL" id="KYG67437.1"/>
    </source>
</evidence>
<reference evidence="6 7" key="1">
    <citation type="submission" date="2016-03" db="EMBL/GenBank/DDBJ databases">
        <authorList>
            <person name="Ploux O."/>
        </authorList>
    </citation>
    <scope>NUCLEOTIDE SEQUENCE [LARGE SCALE GENOMIC DNA]</scope>
    <source>
        <strain evidence="6 7">R0</strain>
    </source>
</reference>
<comment type="caution">
    <text evidence="6">The sequence shown here is derived from an EMBL/GenBank/DDBJ whole genome shotgun (WGS) entry which is preliminary data.</text>
</comment>
<dbReference type="PRINTS" id="PR00455">
    <property type="entry name" value="HTHTETR"/>
</dbReference>
<dbReference type="AlphaFoldDB" id="A0A150WSU3"/>
<name>A0A150WSU3_BDEBC</name>
<keyword evidence="2 4" id="KW-0238">DNA-binding</keyword>
<dbReference type="SUPFAM" id="SSF46689">
    <property type="entry name" value="Homeodomain-like"/>
    <property type="match status" value="1"/>
</dbReference>
<dbReference type="GO" id="GO:0000976">
    <property type="term" value="F:transcription cis-regulatory region binding"/>
    <property type="evidence" value="ECO:0007669"/>
    <property type="project" value="TreeGrafter"/>
</dbReference>
<evidence type="ECO:0000256" key="2">
    <source>
        <dbReference type="ARBA" id="ARBA00023125"/>
    </source>
</evidence>
<gene>
    <name evidence="6" type="ORF">AZI86_02510</name>
</gene>
<dbReference type="PROSITE" id="PS50977">
    <property type="entry name" value="HTH_TETR_2"/>
    <property type="match status" value="1"/>
</dbReference>
<evidence type="ECO:0000259" key="5">
    <source>
        <dbReference type="PROSITE" id="PS50977"/>
    </source>
</evidence>
<dbReference type="InterPro" id="IPR050109">
    <property type="entry name" value="HTH-type_TetR-like_transc_reg"/>
</dbReference>
<dbReference type="Proteomes" id="UP000075320">
    <property type="component" value="Unassembled WGS sequence"/>
</dbReference>
<accession>A0A150WSU3</accession>
<sequence length="205" mass="23639">MVDALTGKCKKRDRTASEERLVLAGLEIFSKYGFDGATTKMIAKKADVNESLIGRYFDGKEGLLMHITQKFIAELINRDLAYEPKDNLADELEAYVRDRIRNGCQHEDFAKIIIGHSLTDRKFKKKAMETIPMQLDPRLIQRVQMLADKGKLKPGTNVEELCHDLDTYMDGVFFFERVLHETPLEKLMEQTVRFVRTYSKLFTVA</sequence>
<proteinExistence type="predicted"/>